<name>A0AAW2E6I1_9ROSI</name>
<accession>A0AAW2E6I1</accession>
<dbReference type="Proteomes" id="UP001459277">
    <property type="component" value="Unassembled WGS sequence"/>
</dbReference>
<evidence type="ECO:0000313" key="3">
    <source>
        <dbReference type="Proteomes" id="UP001459277"/>
    </source>
</evidence>
<evidence type="ECO:0000313" key="2">
    <source>
        <dbReference type="EMBL" id="KAL0017672.1"/>
    </source>
</evidence>
<evidence type="ECO:0000256" key="1">
    <source>
        <dbReference type="SAM" id="MobiDB-lite"/>
    </source>
</evidence>
<feature type="compositionally biased region" description="Basic and acidic residues" evidence="1">
    <location>
        <begin position="61"/>
        <end position="71"/>
    </location>
</feature>
<protein>
    <submittedName>
        <fullName evidence="2">Uncharacterized protein</fullName>
    </submittedName>
</protein>
<dbReference type="AlphaFoldDB" id="A0AAW2E6I1"/>
<sequence>MANGTDSEEFVLLSQVRTGHNPEFAFAKKAQLEICGSLGRTRSRKTRNEAVATNRSKKLKKLDSKDAENDEVMDQKAKDLGDLGDLMSEEEAKIQNSWPHICHHQIVGTGSEQFQDFCIIYAYRG</sequence>
<organism evidence="2 3">
    <name type="scientific">Lithocarpus litseifolius</name>
    <dbReference type="NCBI Taxonomy" id="425828"/>
    <lineage>
        <taxon>Eukaryota</taxon>
        <taxon>Viridiplantae</taxon>
        <taxon>Streptophyta</taxon>
        <taxon>Embryophyta</taxon>
        <taxon>Tracheophyta</taxon>
        <taxon>Spermatophyta</taxon>
        <taxon>Magnoliopsida</taxon>
        <taxon>eudicotyledons</taxon>
        <taxon>Gunneridae</taxon>
        <taxon>Pentapetalae</taxon>
        <taxon>rosids</taxon>
        <taxon>fabids</taxon>
        <taxon>Fagales</taxon>
        <taxon>Fagaceae</taxon>
        <taxon>Lithocarpus</taxon>
    </lineage>
</organism>
<keyword evidence="3" id="KW-1185">Reference proteome</keyword>
<dbReference type="EMBL" id="JAZDWU010000001">
    <property type="protein sequence ID" value="KAL0017672.1"/>
    <property type="molecule type" value="Genomic_DNA"/>
</dbReference>
<reference evidence="2 3" key="1">
    <citation type="submission" date="2024-01" db="EMBL/GenBank/DDBJ databases">
        <title>A telomere-to-telomere, gap-free genome of sweet tea (Lithocarpus litseifolius).</title>
        <authorList>
            <person name="Zhou J."/>
        </authorList>
    </citation>
    <scope>NUCLEOTIDE SEQUENCE [LARGE SCALE GENOMIC DNA]</scope>
    <source>
        <strain evidence="2">Zhou-2022a</strain>
        <tissue evidence="2">Leaf</tissue>
    </source>
</reference>
<comment type="caution">
    <text evidence="2">The sequence shown here is derived from an EMBL/GenBank/DDBJ whole genome shotgun (WGS) entry which is preliminary data.</text>
</comment>
<feature type="region of interest" description="Disordered" evidence="1">
    <location>
        <begin position="43"/>
        <end position="71"/>
    </location>
</feature>
<proteinExistence type="predicted"/>
<gene>
    <name evidence="2" type="ORF">SO802_004741</name>
</gene>